<evidence type="ECO:0000313" key="2">
    <source>
        <dbReference type="EMBL" id="CAF9943675.1"/>
    </source>
</evidence>
<feature type="region of interest" description="Disordered" evidence="1">
    <location>
        <begin position="1"/>
        <end position="54"/>
    </location>
</feature>
<feature type="region of interest" description="Disordered" evidence="1">
    <location>
        <begin position="78"/>
        <end position="97"/>
    </location>
</feature>
<comment type="caution">
    <text evidence="2">The sequence shown here is derived from an EMBL/GenBank/DDBJ whole genome shotgun (WGS) entry which is preliminary data.</text>
</comment>
<gene>
    <name evidence="2" type="ORF">ALECFALPRED_000925</name>
</gene>
<feature type="compositionally biased region" description="Low complexity" evidence="1">
    <location>
        <begin position="33"/>
        <end position="51"/>
    </location>
</feature>
<keyword evidence="3" id="KW-1185">Reference proteome</keyword>
<evidence type="ECO:0000313" key="3">
    <source>
        <dbReference type="Proteomes" id="UP000664203"/>
    </source>
</evidence>
<name>A0A8H3JA42_9LECA</name>
<proteinExistence type="predicted"/>
<organism evidence="2 3">
    <name type="scientific">Alectoria fallacina</name>
    <dbReference type="NCBI Taxonomy" id="1903189"/>
    <lineage>
        <taxon>Eukaryota</taxon>
        <taxon>Fungi</taxon>
        <taxon>Dikarya</taxon>
        <taxon>Ascomycota</taxon>
        <taxon>Pezizomycotina</taxon>
        <taxon>Lecanoromycetes</taxon>
        <taxon>OSLEUM clade</taxon>
        <taxon>Lecanoromycetidae</taxon>
        <taxon>Lecanorales</taxon>
        <taxon>Lecanorineae</taxon>
        <taxon>Parmeliaceae</taxon>
        <taxon>Alectoria</taxon>
    </lineage>
</organism>
<dbReference type="AlphaFoldDB" id="A0A8H3JA42"/>
<dbReference type="Proteomes" id="UP000664203">
    <property type="component" value="Unassembled WGS sequence"/>
</dbReference>
<reference evidence="2" key="1">
    <citation type="submission" date="2021-03" db="EMBL/GenBank/DDBJ databases">
        <authorList>
            <person name="Tagirdzhanova G."/>
        </authorList>
    </citation>
    <scope>NUCLEOTIDE SEQUENCE</scope>
</reference>
<accession>A0A8H3JA42</accession>
<protein>
    <submittedName>
        <fullName evidence="2">Uncharacterized protein</fullName>
    </submittedName>
</protein>
<feature type="non-terminal residue" evidence="2">
    <location>
        <position position="1"/>
    </location>
</feature>
<sequence length="97" mass="10476">QSYHPAHGLITAECNHSPQRTPPRPRRRPPGAQPAGPTSSSSSGPTSAAAPIRPAAMKKIKILSSDTHIRNRLADGWRDRDEAVGRGWEFEESNGQG</sequence>
<dbReference type="EMBL" id="CAJPDR010001168">
    <property type="protein sequence ID" value="CAF9943675.1"/>
    <property type="molecule type" value="Genomic_DNA"/>
</dbReference>
<evidence type="ECO:0000256" key="1">
    <source>
        <dbReference type="SAM" id="MobiDB-lite"/>
    </source>
</evidence>